<dbReference type="InterPro" id="IPR018330">
    <property type="entry name" value="RecT_fam"/>
</dbReference>
<dbReference type="Proteomes" id="UP000030675">
    <property type="component" value="Unassembled WGS sequence"/>
</dbReference>
<accession>V5H1I2</accession>
<reference evidence="2" key="1">
    <citation type="submission" date="2012-12" db="EMBL/GenBank/DDBJ databases">
        <title>Genome Sequence of Photobacterium leiognathi lrivu.4.1.</title>
        <authorList>
            <person name="Urbanczyk H."/>
            <person name="Ogura Y."/>
            <person name="Hayashi T."/>
            <person name="Dunlap P.V."/>
        </authorList>
    </citation>
    <scope>NUCLEOTIDE SEQUENCE [LARGE SCALE GENOMIC DNA]</scope>
    <source>
        <strain evidence="2">lrivu.4.1</strain>
    </source>
</reference>
<sequence length="327" mass="36629">MSQTNTAPAAASKKSLVGKIAEKFGVDQKKFWDTLKATAFKQRNGNAPTNEQMMSLLIVADQYGLNPFTKEIYAFPDQQNGIIPVVGVDGWSRIINSNPQFDGMEFRYSDKMITLPCAKEAPEWCECVIYRRDRSRPTIIREYLDEVYREPMGKGKFNSPWQSHTKRFLRHKTTIQAARLAFGFVGIYDQDEADRIIDAQTSTVSNQPAITFDSSPAATPAVAESKPSELQQDLAQADFSGFDETEVVTVQSEQPGTVDDDGVDTSLESYDSVSEKDAKMIMQMVGFAKSSDAWDTTKDNFNELYQGETLEFALDKLNAAFNETFTE</sequence>
<dbReference type="EMBL" id="DF196808">
    <property type="protein sequence ID" value="GAD28585.1"/>
    <property type="molecule type" value="Genomic_DNA"/>
</dbReference>
<dbReference type="RefSeq" id="WP_023931139.1">
    <property type="nucleotide sequence ID" value="NZ_DF196808.1"/>
</dbReference>
<gene>
    <name evidence="1" type="ORF">PLEI_0226</name>
</gene>
<dbReference type="InterPro" id="IPR010183">
    <property type="entry name" value="Phage_lambda_Bet"/>
</dbReference>
<protein>
    <submittedName>
        <fullName evidence="1">Phage recombination protein Bet</fullName>
    </submittedName>
</protein>
<dbReference type="eggNOG" id="ENOG502Z8PY">
    <property type="taxonomic scope" value="Bacteria"/>
</dbReference>
<proteinExistence type="predicted"/>
<organism evidence="1 2">
    <name type="scientific">Photobacterium leiognathi lrivu.4.1</name>
    <dbReference type="NCBI Taxonomy" id="1248232"/>
    <lineage>
        <taxon>Bacteria</taxon>
        <taxon>Pseudomonadati</taxon>
        <taxon>Pseudomonadota</taxon>
        <taxon>Gammaproteobacteria</taxon>
        <taxon>Vibrionales</taxon>
        <taxon>Vibrionaceae</taxon>
        <taxon>Photobacterium</taxon>
    </lineage>
</organism>
<evidence type="ECO:0000313" key="2">
    <source>
        <dbReference type="Proteomes" id="UP000030675"/>
    </source>
</evidence>
<name>V5H1I2_PHOLE</name>
<dbReference type="GO" id="GO:0006310">
    <property type="term" value="P:DNA recombination"/>
    <property type="evidence" value="ECO:0007669"/>
    <property type="project" value="InterPro"/>
</dbReference>
<dbReference type="GO" id="GO:0003677">
    <property type="term" value="F:DNA binding"/>
    <property type="evidence" value="ECO:0007669"/>
    <property type="project" value="InterPro"/>
</dbReference>
<dbReference type="NCBIfam" id="TIGR01913">
    <property type="entry name" value="bet_lambda"/>
    <property type="match status" value="1"/>
</dbReference>
<dbReference type="Pfam" id="PF03837">
    <property type="entry name" value="RecT"/>
    <property type="match status" value="1"/>
</dbReference>
<dbReference type="HOGENOM" id="CLU_063005_0_0_6"/>
<dbReference type="AlphaFoldDB" id="V5H1I2"/>
<evidence type="ECO:0000313" key="1">
    <source>
        <dbReference type="EMBL" id="GAD28585.1"/>
    </source>
</evidence>